<dbReference type="VEuPathDB" id="MicrosporidiaDB:NAPIS_ORF02723"/>
<evidence type="ECO:0000256" key="1">
    <source>
        <dbReference type="SAM" id="MobiDB-lite"/>
    </source>
</evidence>
<proteinExistence type="predicted"/>
<reference evidence="2 3" key="1">
    <citation type="journal article" date="2013" name="BMC Genomics">
        <title>Genome sequencing and comparative genomics of honey bee microsporidia, Nosema apis reveal novel insights into host-parasite interactions.</title>
        <authorList>
            <person name="Chen Yp."/>
            <person name="Pettis J.S."/>
            <person name="Zhao Y."/>
            <person name="Liu X."/>
            <person name="Tallon L.J."/>
            <person name="Sadzewicz L.D."/>
            <person name="Li R."/>
            <person name="Zheng H."/>
            <person name="Huang S."/>
            <person name="Zhang X."/>
            <person name="Hamilton M.C."/>
            <person name="Pernal S.F."/>
            <person name="Melathopoulos A.P."/>
            <person name="Yan X."/>
            <person name="Evans J.D."/>
        </authorList>
    </citation>
    <scope>NUCLEOTIDE SEQUENCE [LARGE SCALE GENOMIC DNA]</scope>
    <source>
        <strain evidence="2 3">BRL 01</strain>
    </source>
</reference>
<feature type="compositionally biased region" description="Basic and acidic residues" evidence="1">
    <location>
        <begin position="141"/>
        <end position="152"/>
    </location>
</feature>
<dbReference type="EMBL" id="KE647374">
    <property type="protein sequence ID" value="EQB59731.1"/>
    <property type="molecule type" value="Genomic_DNA"/>
</dbReference>
<dbReference type="AlphaFoldDB" id="T0M8J0"/>
<sequence length="158" mass="17650">MIFISKSFTTRLNKLKSLTNMIKLILLLIDTINCYYYSSSPISTYLSSMNNGEYVVNSRGLGSSTTIVNGHNHDGTTIVNGHHGHTGTTILNNDHGHTGTTILNTGKHHHHHHHHSSPTVTHFDIHHENSSYSDSGDSSWDNEHNHGHEHGHSVYFTH</sequence>
<feature type="region of interest" description="Disordered" evidence="1">
    <location>
        <begin position="126"/>
        <end position="158"/>
    </location>
</feature>
<gene>
    <name evidence="2" type="ORF">NAPIS_ORF02723</name>
</gene>
<dbReference type="HOGENOM" id="CLU_1687146_0_0_1"/>
<feature type="compositionally biased region" description="Low complexity" evidence="1">
    <location>
        <begin position="130"/>
        <end position="139"/>
    </location>
</feature>
<protein>
    <submittedName>
        <fullName evidence="2">Uncharacterized protein</fullName>
    </submittedName>
</protein>
<evidence type="ECO:0000313" key="3">
    <source>
        <dbReference type="Proteomes" id="UP000053780"/>
    </source>
</evidence>
<dbReference type="Proteomes" id="UP000053780">
    <property type="component" value="Unassembled WGS sequence"/>
</dbReference>
<keyword evidence="3" id="KW-1185">Reference proteome</keyword>
<accession>T0M8J0</accession>
<organism evidence="2 3">
    <name type="scientific">Vairimorpha apis BRL 01</name>
    <dbReference type="NCBI Taxonomy" id="1037528"/>
    <lineage>
        <taxon>Eukaryota</taxon>
        <taxon>Fungi</taxon>
        <taxon>Fungi incertae sedis</taxon>
        <taxon>Microsporidia</taxon>
        <taxon>Nosematidae</taxon>
        <taxon>Vairimorpha</taxon>
    </lineage>
</organism>
<name>T0M8J0_9MICR</name>
<dbReference type="OrthoDB" id="3362371at2759"/>
<evidence type="ECO:0000313" key="2">
    <source>
        <dbReference type="EMBL" id="EQB59731.1"/>
    </source>
</evidence>